<dbReference type="HAMAP" id="MF_02006">
    <property type="entry name" value="Tyr_tRNA_synth_type1"/>
    <property type="match status" value="1"/>
</dbReference>
<keyword evidence="14" id="KW-1185">Reference proteome</keyword>
<evidence type="ECO:0000256" key="5">
    <source>
        <dbReference type="ARBA" id="ARBA00022884"/>
    </source>
</evidence>
<keyword evidence="5 10" id="KW-0694">RNA-binding</keyword>
<dbReference type="InterPro" id="IPR036986">
    <property type="entry name" value="S4_RNA-bd_sf"/>
</dbReference>
<evidence type="ECO:0000256" key="6">
    <source>
        <dbReference type="ARBA" id="ARBA00022917"/>
    </source>
</evidence>
<evidence type="ECO:0000313" key="13">
    <source>
        <dbReference type="EMBL" id="CAK9273825.1"/>
    </source>
</evidence>
<name>A0ABP0X637_9BRYO</name>
<evidence type="ECO:0000256" key="3">
    <source>
        <dbReference type="ARBA" id="ARBA00022741"/>
    </source>
</evidence>
<dbReference type="SUPFAM" id="SSF55174">
    <property type="entry name" value="Alpha-L RNA-binding motif"/>
    <property type="match status" value="1"/>
</dbReference>
<dbReference type="PRINTS" id="PR01040">
    <property type="entry name" value="TRNASYNTHTYR"/>
</dbReference>
<dbReference type="SUPFAM" id="SSF52374">
    <property type="entry name" value="Nucleotidylyl transferase"/>
    <property type="match status" value="1"/>
</dbReference>
<keyword evidence="3 11" id="KW-0547">Nucleotide-binding</keyword>
<dbReference type="Pfam" id="PF22421">
    <property type="entry name" value="SYY_C-terminal"/>
    <property type="match status" value="1"/>
</dbReference>
<dbReference type="PANTHER" id="PTHR11766">
    <property type="entry name" value="TYROSYL-TRNA SYNTHETASE"/>
    <property type="match status" value="1"/>
</dbReference>
<dbReference type="Gene3D" id="3.40.50.620">
    <property type="entry name" value="HUPs"/>
    <property type="match status" value="1"/>
</dbReference>
<gene>
    <name evidence="13" type="ORF">CSSPJE1EN1_LOCUS19303</name>
</gene>
<feature type="domain" description="Tyrosine--tRNA ligase SYY-like C-terminal" evidence="12">
    <location>
        <begin position="456"/>
        <end position="536"/>
    </location>
</feature>
<accession>A0ABP0X637</accession>
<evidence type="ECO:0000313" key="14">
    <source>
        <dbReference type="Proteomes" id="UP001497444"/>
    </source>
</evidence>
<dbReference type="InterPro" id="IPR024088">
    <property type="entry name" value="Tyr-tRNA-ligase_bac-type"/>
</dbReference>
<dbReference type="Proteomes" id="UP001497444">
    <property type="component" value="Chromosome 5"/>
</dbReference>
<evidence type="ECO:0000256" key="10">
    <source>
        <dbReference type="PROSITE-ProRule" id="PRU00182"/>
    </source>
</evidence>
<dbReference type="InterPro" id="IPR002305">
    <property type="entry name" value="aa-tRNA-synth_Ic"/>
</dbReference>
<evidence type="ECO:0000256" key="4">
    <source>
        <dbReference type="ARBA" id="ARBA00022840"/>
    </source>
</evidence>
<dbReference type="PANTHER" id="PTHR11766:SF0">
    <property type="entry name" value="TYROSINE--TRNA LIGASE, MITOCHONDRIAL"/>
    <property type="match status" value="1"/>
</dbReference>
<evidence type="ECO:0000256" key="1">
    <source>
        <dbReference type="ARBA" id="ARBA00013160"/>
    </source>
</evidence>
<dbReference type="InterPro" id="IPR024107">
    <property type="entry name" value="Tyr-tRNA-ligase_bac_1"/>
</dbReference>
<dbReference type="EMBL" id="OZ020100">
    <property type="protein sequence ID" value="CAK9273825.1"/>
    <property type="molecule type" value="Genomic_DNA"/>
</dbReference>
<evidence type="ECO:0000256" key="9">
    <source>
        <dbReference type="ARBA" id="ARBA00048248"/>
    </source>
</evidence>
<organism evidence="13 14">
    <name type="scientific">Sphagnum jensenii</name>
    <dbReference type="NCBI Taxonomy" id="128206"/>
    <lineage>
        <taxon>Eukaryota</taxon>
        <taxon>Viridiplantae</taxon>
        <taxon>Streptophyta</taxon>
        <taxon>Embryophyta</taxon>
        <taxon>Bryophyta</taxon>
        <taxon>Sphagnophytina</taxon>
        <taxon>Sphagnopsida</taxon>
        <taxon>Sphagnales</taxon>
        <taxon>Sphagnaceae</taxon>
        <taxon>Sphagnum</taxon>
    </lineage>
</organism>
<dbReference type="Gene3D" id="1.10.240.10">
    <property type="entry name" value="Tyrosyl-Transfer RNA Synthetase"/>
    <property type="match status" value="1"/>
</dbReference>
<dbReference type="InterPro" id="IPR054608">
    <property type="entry name" value="SYY-like_C"/>
</dbReference>
<evidence type="ECO:0000256" key="11">
    <source>
        <dbReference type="RuleBase" id="RU361234"/>
    </source>
</evidence>
<evidence type="ECO:0000259" key="12">
    <source>
        <dbReference type="Pfam" id="PF22421"/>
    </source>
</evidence>
<proteinExistence type="inferred from homology"/>
<dbReference type="PROSITE" id="PS00178">
    <property type="entry name" value="AA_TRNA_LIGASE_I"/>
    <property type="match status" value="1"/>
</dbReference>
<sequence>MAGASRAMTCHRLCLLSHPSELVIGTAKTFFTVQSFQAKFFRKWSSIGSIRAFGCGGAGASRACSDGILRIPNYDSLPQFPSFRFSVLDKRARGLCDLHLARAQVSVEEREIETEHVSRNVVDILQERGLIESITDEELRSVCTKQRLKVYCGFDPTAESLHLGNLLAIIVLSWFQRCGHIPVALLGGATARVGDPSGKSMERPVMDDQTIARNLKGIHGVLSQILKLTREKHSPLILNNYDWWKEFSLLNFLRDVGKYARVGTMMAKESVKKRLNSEEGMSYTEFTYQLLQGYDFVHLFKEEGISVQIGGSDQWGNITAGTDLVRKLLQQEGAYGLTFPLLLKSDGSKFGKSVGGAIWLSRSLLSPYKFYQYLFATPDSDVIKFMKILTFLDLEEIQSLEATMGKEGYVPNSVQRRLAEEVTLFVHGEEGLTEALNATQALAPGGATQLDWKTLEAITEDVPSCSVAQASLLGSSLVDLCVSTGLLQSKTAVRRMIKQGGLYLNNEKVEDEGKTMVADDIVDGKMLLLSAGKKNKIVVRMN</sequence>
<keyword evidence="6 11" id="KW-0648">Protein biosynthesis</keyword>
<dbReference type="InterPro" id="IPR014729">
    <property type="entry name" value="Rossmann-like_a/b/a_fold"/>
</dbReference>
<evidence type="ECO:0000256" key="2">
    <source>
        <dbReference type="ARBA" id="ARBA00022598"/>
    </source>
</evidence>
<keyword evidence="4 11" id="KW-0067">ATP-binding</keyword>
<comment type="similarity">
    <text evidence="11">Belongs to the class-I aminoacyl-tRNA synthetase family.</text>
</comment>
<dbReference type="Pfam" id="PF00579">
    <property type="entry name" value="tRNA-synt_1b"/>
    <property type="match status" value="1"/>
</dbReference>
<comment type="catalytic activity">
    <reaction evidence="9 11">
        <text>tRNA(Tyr) + L-tyrosine + ATP = L-tyrosyl-tRNA(Tyr) + AMP + diphosphate + H(+)</text>
        <dbReference type="Rhea" id="RHEA:10220"/>
        <dbReference type="Rhea" id="RHEA-COMP:9706"/>
        <dbReference type="Rhea" id="RHEA-COMP:9707"/>
        <dbReference type="ChEBI" id="CHEBI:15378"/>
        <dbReference type="ChEBI" id="CHEBI:30616"/>
        <dbReference type="ChEBI" id="CHEBI:33019"/>
        <dbReference type="ChEBI" id="CHEBI:58315"/>
        <dbReference type="ChEBI" id="CHEBI:78442"/>
        <dbReference type="ChEBI" id="CHEBI:78536"/>
        <dbReference type="ChEBI" id="CHEBI:456215"/>
        <dbReference type="EC" id="6.1.1.1"/>
    </reaction>
</comment>
<dbReference type="NCBIfam" id="TIGR00234">
    <property type="entry name" value="tyrS"/>
    <property type="match status" value="1"/>
</dbReference>
<dbReference type="PROSITE" id="PS50889">
    <property type="entry name" value="S4"/>
    <property type="match status" value="1"/>
</dbReference>
<dbReference type="CDD" id="cd00805">
    <property type="entry name" value="TyrRS_core"/>
    <property type="match status" value="1"/>
</dbReference>
<protein>
    <recommendedName>
        <fullName evidence="1 11">Tyrosine--tRNA ligase</fullName>
        <ecNumber evidence="1 11">6.1.1.1</ecNumber>
    </recommendedName>
    <alternativeName>
        <fullName evidence="8 11">Tyrosyl-tRNA synthetase</fullName>
    </alternativeName>
</protein>
<dbReference type="Gene3D" id="3.10.290.10">
    <property type="entry name" value="RNA-binding S4 domain"/>
    <property type="match status" value="1"/>
</dbReference>
<keyword evidence="7 11" id="KW-0030">Aminoacyl-tRNA synthetase</keyword>
<dbReference type="InterPro" id="IPR001412">
    <property type="entry name" value="aa-tRNA-synth_I_CS"/>
</dbReference>
<dbReference type="CDD" id="cd00165">
    <property type="entry name" value="S4"/>
    <property type="match status" value="1"/>
</dbReference>
<dbReference type="InterPro" id="IPR002307">
    <property type="entry name" value="Tyr-tRNA-ligase"/>
</dbReference>
<keyword evidence="2 11" id="KW-0436">Ligase</keyword>
<evidence type="ECO:0000256" key="8">
    <source>
        <dbReference type="ARBA" id="ARBA00033323"/>
    </source>
</evidence>
<dbReference type="EC" id="6.1.1.1" evidence="1 11"/>
<reference evidence="13" key="1">
    <citation type="submission" date="2024-02" db="EMBL/GenBank/DDBJ databases">
        <authorList>
            <consortium name="ELIXIR-Norway"/>
            <consortium name="Elixir Norway"/>
        </authorList>
    </citation>
    <scope>NUCLEOTIDE SEQUENCE</scope>
</reference>
<evidence type="ECO:0000256" key="7">
    <source>
        <dbReference type="ARBA" id="ARBA00023146"/>
    </source>
</evidence>